<protein>
    <submittedName>
        <fullName evidence="1">Uncharacterized protein</fullName>
    </submittedName>
</protein>
<sequence length="113" mass="12244">MSTGSANLNASAKGARLLLVSSSKNELLEAQTKQTALRKMIFSKKATKVIAKESTSKEDVIELAKSSGGSCWENDPEEKLEPQKLIEEGFAVAAVQDVFEFLCCYQKSVGTLL</sequence>
<gene>
    <name evidence="1" type="ORF">ILUMI_01699</name>
</gene>
<reference evidence="1" key="1">
    <citation type="submission" date="2019-08" db="EMBL/GenBank/DDBJ databases">
        <title>The genome of the North American firefly Photinus pyralis.</title>
        <authorList>
            <consortium name="Photinus pyralis genome working group"/>
            <person name="Fallon T.R."/>
            <person name="Sander Lower S.E."/>
            <person name="Weng J.-K."/>
        </authorList>
    </citation>
    <scope>NUCLEOTIDE SEQUENCE</scope>
    <source>
        <strain evidence="1">TRF0915ILg1</strain>
        <tissue evidence="1">Whole body</tissue>
    </source>
</reference>
<accession>A0A8K0DJN7</accession>
<evidence type="ECO:0000313" key="2">
    <source>
        <dbReference type="Proteomes" id="UP000801492"/>
    </source>
</evidence>
<evidence type="ECO:0000313" key="1">
    <source>
        <dbReference type="EMBL" id="KAF2904477.1"/>
    </source>
</evidence>
<dbReference type="AlphaFoldDB" id="A0A8K0DJN7"/>
<comment type="caution">
    <text evidence="1">The sequence shown here is derived from an EMBL/GenBank/DDBJ whole genome shotgun (WGS) entry which is preliminary data.</text>
</comment>
<proteinExistence type="predicted"/>
<keyword evidence="2" id="KW-1185">Reference proteome</keyword>
<dbReference type="Proteomes" id="UP000801492">
    <property type="component" value="Unassembled WGS sequence"/>
</dbReference>
<dbReference type="EMBL" id="VTPC01000763">
    <property type="protein sequence ID" value="KAF2904477.1"/>
    <property type="molecule type" value="Genomic_DNA"/>
</dbReference>
<name>A0A8K0DJN7_IGNLU</name>
<organism evidence="1 2">
    <name type="scientific">Ignelater luminosus</name>
    <name type="common">Cucubano</name>
    <name type="synonym">Pyrophorus luminosus</name>
    <dbReference type="NCBI Taxonomy" id="2038154"/>
    <lineage>
        <taxon>Eukaryota</taxon>
        <taxon>Metazoa</taxon>
        <taxon>Ecdysozoa</taxon>
        <taxon>Arthropoda</taxon>
        <taxon>Hexapoda</taxon>
        <taxon>Insecta</taxon>
        <taxon>Pterygota</taxon>
        <taxon>Neoptera</taxon>
        <taxon>Endopterygota</taxon>
        <taxon>Coleoptera</taxon>
        <taxon>Polyphaga</taxon>
        <taxon>Elateriformia</taxon>
        <taxon>Elateroidea</taxon>
        <taxon>Elateridae</taxon>
        <taxon>Agrypninae</taxon>
        <taxon>Pyrophorini</taxon>
        <taxon>Ignelater</taxon>
    </lineage>
</organism>